<keyword evidence="4" id="KW-0539">Nucleus</keyword>
<dbReference type="PROSITE" id="PS51358">
    <property type="entry name" value="NOP"/>
    <property type="match status" value="1"/>
</dbReference>
<comment type="similarity">
    <text evidence="2">Belongs to the NOP5/NOP56 family.</text>
</comment>
<keyword evidence="3" id="KW-0690">Ribosome biogenesis</keyword>
<dbReference type="SUPFAM" id="SSF89124">
    <property type="entry name" value="Nop domain"/>
    <property type="match status" value="1"/>
</dbReference>
<dbReference type="PANTHER" id="PTHR10894">
    <property type="entry name" value="NUCLEOLAR PROTEIN 5 NUCLEOLAR PROTEIN NOP5 NOP58"/>
    <property type="match status" value="1"/>
</dbReference>
<dbReference type="InterPro" id="IPR002687">
    <property type="entry name" value="Nop_dom"/>
</dbReference>
<evidence type="ECO:0000256" key="1">
    <source>
        <dbReference type="ARBA" id="ARBA00004604"/>
    </source>
</evidence>
<feature type="domain" description="Nop" evidence="5">
    <location>
        <begin position="38"/>
        <end position="196"/>
    </location>
</feature>
<evidence type="ECO:0000259" key="5">
    <source>
        <dbReference type="PROSITE" id="PS51358"/>
    </source>
</evidence>
<dbReference type="SMART" id="SM00931">
    <property type="entry name" value="NOSIC"/>
    <property type="match status" value="1"/>
</dbReference>
<dbReference type="PANTHER" id="PTHR10894:SF1">
    <property type="entry name" value="NUCLEOLAR PROTEIN 58"/>
    <property type="match status" value="1"/>
</dbReference>
<evidence type="ECO:0000256" key="3">
    <source>
        <dbReference type="ARBA" id="ARBA00022517"/>
    </source>
</evidence>
<name>A0A565C8M2_9BRAS</name>
<dbReference type="GO" id="GO:0030515">
    <property type="term" value="F:snoRNA binding"/>
    <property type="evidence" value="ECO:0007669"/>
    <property type="project" value="InterPro"/>
</dbReference>
<dbReference type="InterPro" id="IPR042239">
    <property type="entry name" value="Nop_C"/>
</dbReference>
<comment type="subcellular location">
    <subcellularLocation>
        <location evidence="1">Nucleus</location>
        <location evidence="1">Nucleolus</location>
    </subcellularLocation>
</comment>
<comment type="caution">
    <text evidence="6">The sequence shown here is derived from an EMBL/GenBank/DDBJ whole genome shotgun (WGS) entry which is preliminary data.</text>
</comment>
<evidence type="ECO:0000313" key="7">
    <source>
        <dbReference type="Proteomes" id="UP000489600"/>
    </source>
</evidence>
<dbReference type="Gene3D" id="1.10.287.4070">
    <property type="match status" value="1"/>
</dbReference>
<dbReference type="Proteomes" id="UP000489600">
    <property type="component" value="Unassembled WGS sequence"/>
</dbReference>
<protein>
    <recommendedName>
        <fullName evidence="5">Nop domain-containing protein</fullName>
    </recommendedName>
</protein>
<dbReference type="Pfam" id="PF01798">
    <property type="entry name" value="Nop"/>
    <property type="match status" value="2"/>
</dbReference>
<dbReference type="InterPro" id="IPR012976">
    <property type="entry name" value="NOSIC"/>
</dbReference>
<gene>
    <name evidence="6" type="ORF">ANE_LOCUS20411</name>
</gene>
<evidence type="ECO:0000313" key="6">
    <source>
        <dbReference type="EMBL" id="VVB09967.1"/>
    </source>
</evidence>
<dbReference type="Gene3D" id="1.10.246.90">
    <property type="entry name" value="Nop domain"/>
    <property type="match status" value="1"/>
</dbReference>
<dbReference type="InterPro" id="IPR045056">
    <property type="entry name" value="Nop56/Nop58"/>
</dbReference>
<proteinExistence type="inferred from homology"/>
<dbReference type="EMBL" id="CABITT030000007">
    <property type="protein sequence ID" value="VVB09967.1"/>
    <property type="molecule type" value="Genomic_DNA"/>
</dbReference>
<keyword evidence="7" id="KW-1185">Reference proteome</keyword>
<accession>A0A565C8M2</accession>
<organism evidence="6 7">
    <name type="scientific">Arabis nemorensis</name>
    <dbReference type="NCBI Taxonomy" id="586526"/>
    <lineage>
        <taxon>Eukaryota</taxon>
        <taxon>Viridiplantae</taxon>
        <taxon>Streptophyta</taxon>
        <taxon>Embryophyta</taxon>
        <taxon>Tracheophyta</taxon>
        <taxon>Spermatophyta</taxon>
        <taxon>Magnoliopsida</taxon>
        <taxon>eudicotyledons</taxon>
        <taxon>Gunneridae</taxon>
        <taxon>Pentapetalae</taxon>
        <taxon>rosids</taxon>
        <taxon>malvids</taxon>
        <taxon>Brassicales</taxon>
        <taxon>Brassicaceae</taxon>
        <taxon>Arabideae</taxon>
        <taxon>Arabis</taxon>
    </lineage>
</organism>
<dbReference type="GO" id="GO:0031428">
    <property type="term" value="C:box C/D methylation guide snoRNP complex"/>
    <property type="evidence" value="ECO:0007669"/>
    <property type="project" value="InterPro"/>
</dbReference>
<sequence length="216" mass="24500">MIIKTIGLLDDHDKELNKYAKRVGYWYGCHFPELDKIIKDNILYILADKVEAKLKKAALKSKGKEASDLELMRIQELCDEVLSLAEYRAQLYDKLKSGMNKCCSQSDCLSWGASWCSYDFSERELKKNHATPKYGFIYHAPLVRQAKPKHKGKIARSLTSKAALAIRCDALGDGQNNTMELVNRAKLEARLRNLEARDLAKSKAKRDLAKSKCETG</sequence>
<evidence type="ECO:0000256" key="4">
    <source>
        <dbReference type="ARBA" id="ARBA00023242"/>
    </source>
</evidence>
<dbReference type="OrthoDB" id="6780543at2759"/>
<dbReference type="InterPro" id="IPR036070">
    <property type="entry name" value="Nop_dom_sf"/>
</dbReference>
<dbReference type="AlphaFoldDB" id="A0A565C8M2"/>
<evidence type="ECO:0000256" key="2">
    <source>
        <dbReference type="ARBA" id="ARBA00009211"/>
    </source>
</evidence>
<dbReference type="GO" id="GO:0032040">
    <property type="term" value="C:small-subunit processome"/>
    <property type="evidence" value="ECO:0007669"/>
    <property type="project" value="InterPro"/>
</dbReference>
<reference evidence="6" key="1">
    <citation type="submission" date="2019-07" db="EMBL/GenBank/DDBJ databases">
        <authorList>
            <person name="Dittberner H."/>
        </authorList>
    </citation>
    <scope>NUCLEOTIDE SEQUENCE [LARGE SCALE GENOMIC DNA]</scope>
</reference>
<dbReference type="GO" id="GO:0042254">
    <property type="term" value="P:ribosome biogenesis"/>
    <property type="evidence" value="ECO:0007669"/>
    <property type="project" value="UniProtKB-KW"/>
</dbReference>